<reference evidence="3 4" key="1">
    <citation type="submission" date="2021-10" db="EMBL/GenBank/DDBJ databases">
        <title>Anaerobic single-cell dispensing facilitates the cultivation of human gut bacteria.</title>
        <authorList>
            <person name="Afrizal A."/>
        </authorList>
    </citation>
    <scope>NUCLEOTIDE SEQUENCE [LARGE SCALE GENOMIC DNA]</scope>
    <source>
        <strain evidence="3 4">CLA-AA-H212</strain>
    </source>
</reference>
<gene>
    <name evidence="3" type="primary">cas4</name>
    <name evidence="3" type="ORF">LKD28_04345</name>
</gene>
<name>A0ABS8FM32_9FIRM</name>
<keyword evidence="1" id="KW-0378">Hydrolase</keyword>
<dbReference type="EMBL" id="JAJEQT010000002">
    <property type="protein sequence ID" value="MCC2218266.1"/>
    <property type="molecule type" value="Genomic_DNA"/>
</dbReference>
<feature type="domain" description="DUF83" evidence="2">
    <location>
        <begin position="39"/>
        <end position="180"/>
    </location>
</feature>
<dbReference type="Pfam" id="PF01930">
    <property type="entry name" value="Cas_Cas4"/>
    <property type="match status" value="1"/>
</dbReference>
<accession>A0ABS8FM32</accession>
<sequence length="186" mass="21718">MEDLILISNLNDFIFCPASIYFHGLYGGADKLTYQSAYQINGTKAHENVDAGKYSTRKSIITALDVYSQEYGVVGKIDIYDKDKKMLIERKKHISVVYDGYVFQLYAQCFSLREMGYDVKRLRIHSIDDNKNYEIACPEDDDDMMKKFCSLVDKMRIFDLEKFHQTNIEKCKKCIYEEACDRSLIE</sequence>
<keyword evidence="4" id="KW-1185">Reference proteome</keyword>
<dbReference type="InterPro" id="IPR027616">
    <property type="entry name" value="Cas4_PREFRAN"/>
</dbReference>
<comment type="caution">
    <text evidence="3">The sequence shown here is derived from an EMBL/GenBank/DDBJ whole genome shotgun (WGS) entry which is preliminary data.</text>
</comment>
<proteinExistence type="predicted"/>
<dbReference type="InterPro" id="IPR011604">
    <property type="entry name" value="PDDEXK-like_dom_sf"/>
</dbReference>
<evidence type="ECO:0000313" key="3">
    <source>
        <dbReference type="EMBL" id="MCC2218266.1"/>
    </source>
</evidence>
<protein>
    <submittedName>
        <fullName evidence="3">Type V CRISPR-associated protein Cas4</fullName>
    </submittedName>
</protein>
<evidence type="ECO:0000259" key="2">
    <source>
        <dbReference type="Pfam" id="PF01930"/>
    </source>
</evidence>
<dbReference type="Proteomes" id="UP001198495">
    <property type="component" value="Unassembled WGS sequence"/>
</dbReference>
<dbReference type="Gene3D" id="3.90.320.10">
    <property type="match status" value="1"/>
</dbReference>
<evidence type="ECO:0000256" key="1">
    <source>
        <dbReference type="ARBA" id="ARBA00022801"/>
    </source>
</evidence>
<organism evidence="3 4">
    <name type="scientific">Coprococcus hominis</name>
    <name type="common">ex Arizal et al. 2022</name>
    <dbReference type="NCBI Taxonomy" id="2881262"/>
    <lineage>
        <taxon>Bacteria</taxon>
        <taxon>Bacillati</taxon>
        <taxon>Bacillota</taxon>
        <taxon>Clostridia</taxon>
        <taxon>Lachnospirales</taxon>
        <taxon>Lachnospiraceae</taxon>
        <taxon>Coprococcus</taxon>
    </lineage>
</organism>
<evidence type="ECO:0000313" key="4">
    <source>
        <dbReference type="Proteomes" id="UP001198495"/>
    </source>
</evidence>
<dbReference type="NCBIfam" id="TIGR04328">
    <property type="entry name" value="cas4_PREFRAN"/>
    <property type="match status" value="1"/>
</dbReference>
<dbReference type="InterPro" id="IPR022765">
    <property type="entry name" value="Dna2/Cas4_DUF83"/>
</dbReference>
<dbReference type="RefSeq" id="WP_227573012.1">
    <property type="nucleotide sequence ID" value="NZ_JAJEQT010000002.1"/>
</dbReference>